<dbReference type="PANTHER" id="PTHR45674:SF4">
    <property type="entry name" value="DNA LIGASE 1"/>
    <property type="match status" value="1"/>
</dbReference>
<dbReference type="InterPro" id="IPR012310">
    <property type="entry name" value="DNA_ligase_ATP-dep_cent"/>
</dbReference>
<gene>
    <name evidence="4" type="ORF">ACFPOG_06890</name>
</gene>
<dbReference type="PANTHER" id="PTHR45674">
    <property type="entry name" value="DNA LIGASE 1/3 FAMILY MEMBER"/>
    <property type="match status" value="1"/>
</dbReference>
<evidence type="ECO:0000313" key="4">
    <source>
        <dbReference type="EMBL" id="MFC5447979.1"/>
    </source>
</evidence>
<evidence type="ECO:0000313" key="5">
    <source>
        <dbReference type="Proteomes" id="UP001596044"/>
    </source>
</evidence>
<organism evidence="4 5">
    <name type="scientific">Paenibacillus aestuarii</name>
    <dbReference type="NCBI Taxonomy" id="516965"/>
    <lineage>
        <taxon>Bacteria</taxon>
        <taxon>Bacillati</taxon>
        <taxon>Bacillota</taxon>
        <taxon>Bacilli</taxon>
        <taxon>Bacillales</taxon>
        <taxon>Paenibacillaceae</taxon>
        <taxon>Paenibacillus</taxon>
    </lineage>
</organism>
<reference evidence="5" key="1">
    <citation type="journal article" date="2019" name="Int. J. Syst. Evol. Microbiol.">
        <title>The Global Catalogue of Microorganisms (GCM) 10K type strain sequencing project: providing services to taxonomists for standard genome sequencing and annotation.</title>
        <authorList>
            <consortium name="The Broad Institute Genomics Platform"/>
            <consortium name="The Broad Institute Genome Sequencing Center for Infectious Disease"/>
            <person name="Wu L."/>
            <person name="Ma J."/>
        </authorList>
    </citation>
    <scope>NUCLEOTIDE SEQUENCE [LARGE SCALE GENOMIC DNA]</scope>
    <source>
        <strain evidence="5">KACC 11904</strain>
    </source>
</reference>
<keyword evidence="2 4" id="KW-0436">Ligase</keyword>
<dbReference type="PROSITE" id="PS50160">
    <property type="entry name" value="DNA_LIGASE_A3"/>
    <property type="match status" value="1"/>
</dbReference>
<keyword evidence="5" id="KW-1185">Reference proteome</keyword>
<sequence length="280" mass="32213">MFISPMLVSGAKDNKPFNSKHCIVELQLDGIRCLIANTDHFAMYTGQKQSIAHKFPELHMCPFPQGTIVDGELIIADTLGNPDYEAMAARLFSARNKAPVVFYAFDIVQYKGIDVTNLPLAKRKELLEEAFEETDHYKKVRSHDGKSASALFQQVQEQNLEGIVIKRLDSKYTSGRRLKTWQKVINWKSIDVIISGYRKKDFSLLAAIHNADGLPIPVGVIEHNVRPEHKKLIETIKHRLVYKEDQHFVYMKPMLMARIKTRNWTRSGRLRSPEFMEFVL</sequence>
<evidence type="ECO:0000256" key="1">
    <source>
        <dbReference type="ARBA" id="ARBA00007572"/>
    </source>
</evidence>
<evidence type="ECO:0000259" key="3">
    <source>
        <dbReference type="PROSITE" id="PS50160"/>
    </source>
</evidence>
<comment type="caution">
    <text evidence="4">The sequence shown here is derived from an EMBL/GenBank/DDBJ whole genome shotgun (WGS) entry which is preliminary data.</text>
</comment>
<name>A0ABW0K454_9BACL</name>
<dbReference type="RefSeq" id="WP_270885795.1">
    <property type="nucleotide sequence ID" value="NZ_JAQFVF010000092.1"/>
</dbReference>
<dbReference type="InterPro" id="IPR050191">
    <property type="entry name" value="ATP-dep_DNA_ligase"/>
</dbReference>
<dbReference type="EMBL" id="JBHSMJ010000009">
    <property type="protein sequence ID" value="MFC5447979.1"/>
    <property type="molecule type" value="Genomic_DNA"/>
</dbReference>
<proteinExistence type="inferred from homology"/>
<accession>A0ABW0K454</accession>
<dbReference type="Gene3D" id="3.30.470.30">
    <property type="entry name" value="DNA ligase/mRNA capping enzyme"/>
    <property type="match status" value="1"/>
</dbReference>
<dbReference type="Proteomes" id="UP001596044">
    <property type="component" value="Unassembled WGS sequence"/>
</dbReference>
<comment type="similarity">
    <text evidence="1">Belongs to the ATP-dependent DNA ligase family.</text>
</comment>
<dbReference type="GO" id="GO:0016874">
    <property type="term" value="F:ligase activity"/>
    <property type="evidence" value="ECO:0007669"/>
    <property type="project" value="UniProtKB-KW"/>
</dbReference>
<protein>
    <submittedName>
        <fullName evidence="4">RNA ligase family protein</fullName>
    </submittedName>
</protein>
<evidence type="ECO:0000256" key="2">
    <source>
        <dbReference type="ARBA" id="ARBA00022598"/>
    </source>
</evidence>
<dbReference type="Pfam" id="PF01068">
    <property type="entry name" value="DNA_ligase_A_M"/>
    <property type="match status" value="1"/>
</dbReference>
<dbReference type="Gene3D" id="3.30.1490.70">
    <property type="match status" value="1"/>
</dbReference>
<dbReference type="SUPFAM" id="SSF56091">
    <property type="entry name" value="DNA ligase/mRNA capping enzyme, catalytic domain"/>
    <property type="match status" value="1"/>
</dbReference>
<feature type="domain" description="ATP-dependent DNA ligase family profile" evidence="3">
    <location>
        <begin position="93"/>
        <end position="184"/>
    </location>
</feature>